<comment type="caution">
    <text evidence="1">The sequence shown here is derived from an EMBL/GenBank/DDBJ whole genome shotgun (WGS) entry which is preliminary data.</text>
</comment>
<dbReference type="AlphaFoldDB" id="A0A8T6QK10"/>
<gene>
    <name evidence="1" type="ORF">G3W53_27555</name>
</gene>
<sequence>RATSSASALLTINVTYIKKSCDIQVPSSYNLGSLTPGRREHGDLKITWTCEGDIPYKTALIAEIVKGVVEGDNKVRLVTGTQSRGAVLSLQENDTLVTLNTTTEHDAGNSFCSDPTEGVGTRSCLVTPVTEVDQKGPFGLASATLKFSVAYP</sequence>
<reference evidence="1 2" key="1">
    <citation type="submission" date="2020-02" db="EMBL/GenBank/DDBJ databases">
        <authorList>
            <person name="Subbiah M."/>
            <person name="Call D."/>
        </authorList>
    </citation>
    <scope>NUCLEOTIDE SEQUENCE [LARGE SCALE GENOMIC DNA]</scope>
    <source>
        <strain evidence="1 2">8375wB1</strain>
    </source>
</reference>
<accession>A0A8T6QK10</accession>
<name>A0A8T6QK10_ECOLX</name>
<proteinExistence type="predicted"/>
<feature type="non-terminal residue" evidence="1">
    <location>
        <position position="1"/>
    </location>
</feature>
<dbReference type="Proteomes" id="UP000471360">
    <property type="component" value="Unassembled WGS sequence"/>
</dbReference>
<evidence type="ECO:0000313" key="2">
    <source>
        <dbReference type="Proteomes" id="UP000471360"/>
    </source>
</evidence>
<protein>
    <submittedName>
        <fullName evidence="1">F18 fimbrial protein FedE</fullName>
    </submittedName>
</protein>
<dbReference type="EMBL" id="JAAGYP010000241">
    <property type="protein sequence ID" value="NEN73719.1"/>
    <property type="molecule type" value="Genomic_DNA"/>
</dbReference>
<organism evidence="1 2">
    <name type="scientific">Escherichia coli</name>
    <dbReference type="NCBI Taxonomy" id="562"/>
    <lineage>
        <taxon>Bacteria</taxon>
        <taxon>Pseudomonadati</taxon>
        <taxon>Pseudomonadota</taxon>
        <taxon>Gammaproteobacteria</taxon>
        <taxon>Enterobacterales</taxon>
        <taxon>Enterobacteriaceae</taxon>
        <taxon>Escherichia</taxon>
    </lineage>
</organism>
<evidence type="ECO:0000313" key="1">
    <source>
        <dbReference type="EMBL" id="NEN73719.1"/>
    </source>
</evidence>